<proteinExistence type="inferred from homology"/>
<evidence type="ECO:0000256" key="5">
    <source>
        <dbReference type="ARBA" id="ARBA00022989"/>
    </source>
</evidence>
<dbReference type="PRINTS" id="PR00952">
    <property type="entry name" value="TYPE3IMQPROT"/>
</dbReference>
<evidence type="ECO:0000256" key="1">
    <source>
        <dbReference type="ARBA" id="ARBA00004651"/>
    </source>
</evidence>
<dbReference type="EMBL" id="JAAQOM010000009">
    <property type="protein sequence ID" value="NIA55055.1"/>
    <property type="molecule type" value="Genomic_DNA"/>
</dbReference>
<dbReference type="PANTHER" id="PTHR34040">
    <property type="entry name" value="FLAGELLAR BIOSYNTHETIC PROTEIN FLIQ"/>
    <property type="match status" value="1"/>
</dbReference>
<feature type="transmembrane region" description="Helical" evidence="7">
    <location>
        <begin position="49"/>
        <end position="70"/>
    </location>
</feature>
<dbReference type="InterPro" id="IPR002191">
    <property type="entry name" value="Bac_export_3"/>
</dbReference>
<keyword evidence="4 7" id="KW-0812">Transmembrane</keyword>
<name>A0ABX0PCH5_9BURK</name>
<evidence type="ECO:0000256" key="3">
    <source>
        <dbReference type="ARBA" id="ARBA00022475"/>
    </source>
</evidence>
<sequence length="88" mass="9385">MGSDQALQMLADVLWNALIISGPLLAVTLAVGLLMSVMQVITQIQETSLTFIPKIIAAVLVLVVCGAWMLKRLVAFSVNLIGAIPGYF</sequence>
<keyword evidence="8" id="KW-0969">Cilium</keyword>
<keyword evidence="6 7" id="KW-0472">Membrane</keyword>
<protein>
    <submittedName>
        <fullName evidence="8">Flagellar type III secretion system protein FliQ</fullName>
    </submittedName>
</protein>
<keyword evidence="5 7" id="KW-1133">Transmembrane helix</keyword>
<comment type="similarity">
    <text evidence="2">Belongs to the FliQ/MopD/SpaQ family.</text>
</comment>
<comment type="caution">
    <text evidence="8">The sequence shown here is derived from an EMBL/GenBank/DDBJ whole genome shotgun (WGS) entry which is preliminary data.</text>
</comment>
<keyword evidence="3" id="KW-1003">Cell membrane</keyword>
<comment type="subcellular location">
    <subcellularLocation>
        <location evidence="1">Cell membrane</location>
        <topology evidence="1">Multi-pass membrane protein</topology>
    </subcellularLocation>
</comment>
<keyword evidence="9" id="KW-1185">Reference proteome</keyword>
<reference evidence="8 9" key="1">
    <citation type="submission" date="2020-03" db="EMBL/GenBank/DDBJ databases">
        <title>Genome sequence of strain Massilia sp. TW-1.</title>
        <authorList>
            <person name="Chaudhary D.K."/>
        </authorList>
    </citation>
    <scope>NUCLEOTIDE SEQUENCE [LARGE SCALE GENOMIC DNA]</scope>
    <source>
        <strain evidence="8 9">TW-1</strain>
    </source>
</reference>
<accession>A0ABX0PCH5</accession>
<dbReference type="PANTHER" id="PTHR34040:SF2">
    <property type="entry name" value="FLAGELLAR BIOSYNTHETIC PROTEIN FLIQ"/>
    <property type="match status" value="1"/>
</dbReference>
<keyword evidence="8" id="KW-0966">Cell projection</keyword>
<evidence type="ECO:0000313" key="9">
    <source>
        <dbReference type="Proteomes" id="UP000716322"/>
    </source>
</evidence>
<dbReference type="Proteomes" id="UP000716322">
    <property type="component" value="Unassembled WGS sequence"/>
</dbReference>
<evidence type="ECO:0000256" key="2">
    <source>
        <dbReference type="ARBA" id="ARBA00006156"/>
    </source>
</evidence>
<dbReference type="Pfam" id="PF01313">
    <property type="entry name" value="Bac_export_3"/>
    <property type="match status" value="1"/>
</dbReference>
<organism evidence="8 9">
    <name type="scientific">Telluria antibiotica</name>
    <dbReference type="NCBI Taxonomy" id="2717319"/>
    <lineage>
        <taxon>Bacteria</taxon>
        <taxon>Pseudomonadati</taxon>
        <taxon>Pseudomonadota</taxon>
        <taxon>Betaproteobacteria</taxon>
        <taxon>Burkholderiales</taxon>
        <taxon>Oxalobacteraceae</taxon>
        <taxon>Telluria group</taxon>
        <taxon>Telluria</taxon>
    </lineage>
</organism>
<evidence type="ECO:0000313" key="8">
    <source>
        <dbReference type="EMBL" id="NIA55055.1"/>
    </source>
</evidence>
<evidence type="ECO:0000256" key="4">
    <source>
        <dbReference type="ARBA" id="ARBA00022692"/>
    </source>
</evidence>
<feature type="transmembrane region" description="Helical" evidence="7">
    <location>
        <begin position="13"/>
        <end position="37"/>
    </location>
</feature>
<gene>
    <name evidence="8" type="primary">fliQ</name>
    <name evidence="8" type="ORF">HAV22_15570</name>
</gene>
<keyword evidence="8" id="KW-0282">Flagellum</keyword>
<dbReference type="RefSeq" id="WP_166860089.1">
    <property type="nucleotide sequence ID" value="NZ_JAAQOM010000009.1"/>
</dbReference>
<evidence type="ECO:0000256" key="7">
    <source>
        <dbReference type="SAM" id="Phobius"/>
    </source>
</evidence>
<evidence type="ECO:0000256" key="6">
    <source>
        <dbReference type="ARBA" id="ARBA00023136"/>
    </source>
</evidence>
<dbReference type="PIRSF" id="PIRSF004669">
    <property type="entry name" value="FliQ"/>
    <property type="match status" value="1"/>
</dbReference>